<protein>
    <submittedName>
        <fullName evidence="1">Uncharacterized protein</fullName>
    </submittedName>
</protein>
<organism evidence="1 2">
    <name type="scientific">Hyphomicrobium nitrativorans NL23</name>
    <dbReference type="NCBI Taxonomy" id="1029756"/>
    <lineage>
        <taxon>Bacteria</taxon>
        <taxon>Pseudomonadati</taxon>
        <taxon>Pseudomonadota</taxon>
        <taxon>Alphaproteobacteria</taxon>
        <taxon>Hyphomicrobiales</taxon>
        <taxon>Hyphomicrobiaceae</taxon>
        <taxon>Hyphomicrobium</taxon>
    </lineage>
</organism>
<dbReference type="KEGG" id="hni:W911_00435"/>
<keyword evidence="2" id="KW-1185">Reference proteome</keyword>
<dbReference type="Proteomes" id="UP000018542">
    <property type="component" value="Chromosome"/>
</dbReference>
<dbReference type="EMBL" id="CP006912">
    <property type="protein sequence ID" value="AHB49793.1"/>
    <property type="molecule type" value="Genomic_DNA"/>
</dbReference>
<gene>
    <name evidence="1" type="ORF">W911_00435</name>
</gene>
<proteinExistence type="predicted"/>
<dbReference type="OrthoDB" id="7178894at2"/>
<evidence type="ECO:0000313" key="1">
    <source>
        <dbReference type="EMBL" id="AHB49793.1"/>
    </source>
</evidence>
<dbReference type="STRING" id="1029756.W911_00435"/>
<dbReference type="HOGENOM" id="CLU_577194_0_0_5"/>
<dbReference type="RefSeq" id="WP_023785537.1">
    <property type="nucleotide sequence ID" value="NC_022997.1"/>
</dbReference>
<reference evidence="1 2" key="1">
    <citation type="journal article" date="2014" name="Genome Announc.">
        <title>Complete Genome Sequence of Hyphomicrobium nitrativorans Strain NL23, a Denitrifying Bacterium Isolated from Biofilm of a Methanol-Fed Denitrification System Treating Seawater at the Montreal Biodome.</title>
        <authorList>
            <person name="Martineau C."/>
            <person name="Villeneuve C."/>
            <person name="Mauffrey F."/>
            <person name="Villemur R."/>
        </authorList>
    </citation>
    <scope>NUCLEOTIDE SEQUENCE [LARGE SCALE GENOMIC DNA]</scope>
    <source>
        <strain evidence="1">NL23</strain>
    </source>
</reference>
<sequence length="473" mass="53562">MRKKILVTYSMWSTFTPTTLEYLAALKKFTDYDVSYVHVTHNAVMDFDINDYDVVFNNYCTRFCFEGYVGDDYQNALQKFRGLKIIAIQDDYDRTATLHRAIRRLGFHVVLTCMQKEFWPLVYPRSELPGVTLVQGLTGYMPESVIENRGRYPIIPLAERKVKVGYRGRAIGARYGRLGFEKYEIGRRFREVALKRGVATDIAMDNESRIYGDAWYNFLGSCRAVLGSESGSNVFDFDSAVEKMVEDLTVATGRAPTYDEMKDVLAPLEAPFNVGQISPRVFECAAMMTPMVLFRGNYSDVLTPDVHYIPLEKDFSNAADVLDKIEDIDYLQGFADRAYDHLVKSGKFGYRALADLLRETIEREYAERIDPRWVAYRSSTAQKFAPPPPGALNEKPTAHPQDAAVLNDRLLQAAKQASDAAAAAADAQGSSIAGEQTTPEDDEHTLAYRAVRGVWRLVPLRYRRALHKAVFRS</sequence>
<dbReference type="AlphaFoldDB" id="V5SGZ9"/>
<accession>V5SGZ9</accession>
<evidence type="ECO:0000313" key="2">
    <source>
        <dbReference type="Proteomes" id="UP000018542"/>
    </source>
</evidence>
<dbReference type="PATRIC" id="fig|1029756.8.peg.96"/>
<name>V5SGZ9_9HYPH</name>